<dbReference type="Pfam" id="PF02615">
    <property type="entry name" value="Ldh_2"/>
    <property type="match status" value="1"/>
</dbReference>
<evidence type="ECO:0000256" key="1">
    <source>
        <dbReference type="ARBA" id="ARBA00006056"/>
    </source>
</evidence>
<dbReference type="InterPro" id="IPR043143">
    <property type="entry name" value="Mal/L-sulf/L-lact_DH-like_NADP"/>
</dbReference>
<keyword evidence="4" id="KW-1185">Reference proteome</keyword>
<dbReference type="GO" id="GO:0016491">
    <property type="term" value="F:oxidoreductase activity"/>
    <property type="evidence" value="ECO:0007669"/>
    <property type="project" value="UniProtKB-KW"/>
</dbReference>
<dbReference type="PANTHER" id="PTHR11091">
    <property type="entry name" value="OXIDOREDUCTASE-RELATED"/>
    <property type="match status" value="1"/>
</dbReference>
<gene>
    <name evidence="3" type="ORF">MACH21_16340</name>
</gene>
<proteinExistence type="inferred from homology"/>
<comment type="similarity">
    <text evidence="1">Belongs to the LDH2/MDH2 oxidoreductase family.</text>
</comment>
<organism evidence="3 4">
    <name type="scientific">Roseicyclus marinus</name>
    <dbReference type="NCBI Taxonomy" id="2161673"/>
    <lineage>
        <taxon>Bacteria</taxon>
        <taxon>Pseudomonadati</taxon>
        <taxon>Pseudomonadota</taxon>
        <taxon>Alphaproteobacteria</taxon>
        <taxon>Rhodobacterales</taxon>
        <taxon>Roseobacteraceae</taxon>
        <taxon>Roseicyclus</taxon>
    </lineage>
</organism>
<evidence type="ECO:0000313" key="4">
    <source>
        <dbReference type="Proteomes" id="UP001337723"/>
    </source>
</evidence>
<dbReference type="RefSeq" id="WP_338276320.1">
    <property type="nucleotide sequence ID" value="NZ_AP027266.1"/>
</dbReference>
<dbReference type="AlphaFoldDB" id="A0AA48H4W9"/>
<dbReference type="Gene3D" id="3.30.1370.60">
    <property type="entry name" value="Hypothetical oxidoreductase yiak, domain 2"/>
    <property type="match status" value="1"/>
</dbReference>
<dbReference type="EMBL" id="AP027266">
    <property type="protein sequence ID" value="BDW85457.1"/>
    <property type="molecule type" value="Genomic_DNA"/>
</dbReference>
<dbReference type="KEGG" id="rmai:MACH21_16340"/>
<evidence type="ECO:0000256" key="2">
    <source>
        <dbReference type="ARBA" id="ARBA00023002"/>
    </source>
</evidence>
<protein>
    <submittedName>
        <fullName evidence="3">Lactate dehydrogenase</fullName>
    </submittedName>
</protein>
<name>A0AA48H4W9_9RHOB</name>
<dbReference type="SUPFAM" id="SSF89733">
    <property type="entry name" value="L-sulfolactate dehydrogenase-like"/>
    <property type="match status" value="1"/>
</dbReference>
<accession>A0AA48H4W9</accession>
<dbReference type="Proteomes" id="UP001337723">
    <property type="component" value="Chromosome"/>
</dbReference>
<dbReference type="InterPro" id="IPR043144">
    <property type="entry name" value="Mal/L-sulf/L-lact_DH-like_ah"/>
</dbReference>
<dbReference type="InterPro" id="IPR036111">
    <property type="entry name" value="Mal/L-sulfo/L-lacto_DH-like_sf"/>
</dbReference>
<sequence length="339" mass="34106">MPVLTEQEARAVTARAFLRAGVAPDLAEAAALHLTLTEMMGITTHGLSRVSSYIGRIRAGGIEAGARPAFEAVAPALIRGDAAQGLGAGVAQLALARTMEAARETGIAACFLRNATHFGAIAPLSLVAAEVGFASLVTANSAPMLAPPGGRGVAVGNAPTGIGLPHMGGRHVILDMALSVAARSKLRGAAERGETVPDSWALDAEGRPTTDPKAALKGVLQAIGGRKGAALAVTLDLMAAGLAGAAMLSDVGDNHADPSRRPDVGQMFLVIDAARLMPPDVLAQRLDHAAGIVGAVPPVPGGAPPRLPGARAMAALRQARAVGIDLSAGLLNELQELAG</sequence>
<reference evidence="3 4" key="1">
    <citation type="submission" date="2023-01" db="EMBL/GenBank/DDBJ databases">
        <title>Complete genome sequence of Roseicyclus marinus strain Dej080120_10.</title>
        <authorList>
            <person name="Ueki S."/>
            <person name="Maruyama F."/>
        </authorList>
    </citation>
    <scope>NUCLEOTIDE SEQUENCE [LARGE SCALE GENOMIC DNA]</scope>
    <source>
        <strain evidence="3 4">Dej080120_10</strain>
    </source>
</reference>
<dbReference type="PANTHER" id="PTHR11091:SF0">
    <property type="entry name" value="MALATE DEHYDROGENASE"/>
    <property type="match status" value="1"/>
</dbReference>
<evidence type="ECO:0000313" key="3">
    <source>
        <dbReference type="EMBL" id="BDW85457.1"/>
    </source>
</evidence>
<dbReference type="InterPro" id="IPR003767">
    <property type="entry name" value="Malate/L-lactate_DH-like"/>
</dbReference>
<keyword evidence="2" id="KW-0560">Oxidoreductase</keyword>
<dbReference type="Gene3D" id="1.10.1530.10">
    <property type="match status" value="1"/>
</dbReference>